<reference evidence="1 2" key="1">
    <citation type="submission" date="2020-01" db="EMBL/GenBank/DDBJ databases">
        <title>Genomes of bacteria type strains.</title>
        <authorList>
            <person name="Chen J."/>
            <person name="Zhu S."/>
            <person name="Chen J."/>
        </authorList>
    </citation>
    <scope>NUCLEOTIDE SEQUENCE [LARGE SCALE GENOMIC DNA]</scope>
    <source>
        <strain evidence="1 2">KCTC 52919</strain>
    </source>
</reference>
<sequence>MAMMTKSVEFKSKREREQEVDLAKNYRAIGIPAIAAASQSWLKAKAPRLQRDETFPAMIPAE</sequence>
<accession>A0A6L9MGK3</accession>
<keyword evidence="2" id="KW-1185">Reference proteome</keyword>
<dbReference type="Proteomes" id="UP000476332">
    <property type="component" value="Unassembled WGS sequence"/>
</dbReference>
<protein>
    <submittedName>
        <fullName evidence="1">Uncharacterized protein</fullName>
    </submittedName>
</protein>
<organism evidence="1 2">
    <name type="scientific">Aurantimonas aggregata</name>
    <dbReference type="NCBI Taxonomy" id="2047720"/>
    <lineage>
        <taxon>Bacteria</taxon>
        <taxon>Pseudomonadati</taxon>
        <taxon>Pseudomonadota</taxon>
        <taxon>Alphaproteobacteria</taxon>
        <taxon>Hyphomicrobiales</taxon>
        <taxon>Aurantimonadaceae</taxon>
        <taxon>Aurantimonas</taxon>
    </lineage>
</organism>
<dbReference type="EMBL" id="JAAAMJ010000004">
    <property type="protein sequence ID" value="NDV86660.1"/>
    <property type="molecule type" value="Genomic_DNA"/>
</dbReference>
<evidence type="ECO:0000313" key="2">
    <source>
        <dbReference type="Proteomes" id="UP000476332"/>
    </source>
</evidence>
<name>A0A6L9MGK3_9HYPH</name>
<dbReference type="AlphaFoldDB" id="A0A6L9MGK3"/>
<evidence type="ECO:0000313" key="1">
    <source>
        <dbReference type="EMBL" id="NDV86660.1"/>
    </source>
</evidence>
<comment type="caution">
    <text evidence="1">The sequence shown here is derived from an EMBL/GenBank/DDBJ whole genome shotgun (WGS) entry which is preliminary data.</text>
</comment>
<proteinExistence type="predicted"/>
<gene>
    <name evidence="1" type="ORF">GTW51_08095</name>
</gene>